<accession>E3L0Q2</accession>
<dbReference type="Proteomes" id="UP000008783">
    <property type="component" value="Unassembled WGS sequence"/>
</dbReference>
<dbReference type="RefSeq" id="XP_003334525.2">
    <property type="nucleotide sequence ID" value="XM_003334477.2"/>
</dbReference>
<dbReference type="PANTHER" id="PTHR12149:SF8">
    <property type="entry name" value="PROTEIN-RIBULOSAMINE 3-KINASE"/>
    <property type="match status" value="1"/>
</dbReference>
<dbReference type="KEGG" id="pgr:PGTG_15954"/>
<dbReference type="SUPFAM" id="SSF56112">
    <property type="entry name" value="Protein kinase-like (PK-like)"/>
    <property type="match status" value="1"/>
</dbReference>
<dbReference type="InterPro" id="IPR011009">
    <property type="entry name" value="Kinase-like_dom_sf"/>
</dbReference>
<dbReference type="GO" id="GO:0016301">
    <property type="term" value="F:kinase activity"/>
    <property type="evidence" value="ECO:0000318"/>
    <property type="project" value="GO_Central"/>
</dbReference>
<evidence type="ECO:0000313" key="4">
    <source>
        <dbReference type="Proteomes" id="UP000008783"/>
    </source>
</evidence>
<keyword evidence="4" id="KW-1185">Reference proteome</keyword>
<gene>
    <name evidence="3" type="ORF">PGTG_15954</name>
</gene>
<comment type="catalytic activity">
    <reaction evidence="2">
        <text>N(6)-D-ribulosyl-L-lysyl-[protein] + ATP = N(6)-(3-O-phospho-D-ribulosyl)-L-lysyl-[protein] + ADP + H(+)</text>
        <dbReference type="Rhea" id="RHEA:48432"/>
        <dbReference type="Rhea" id="RHEA-COMP:12103"/>
        <dbReference type="Rhea" id="RHEA-COMP:12104"/>
        <dbReference type="ChEBI" id="CHEBI:15378"/>
        <dbReference type="ChEBI" id="CHEBI:30616"/>
        <dbReference type="ChEBI" id="CHEBI:90418"/>
        <dbReference type="ChEBI" id="CHEBI:90420"/>
        <dbReference type="ChEBI" id="CHEBI:456216"/>
        <dbReference type="EC" id="2.7.1.172"/>
    </reaction>
    <physiologicalReaction direction="left-to-right" evidence="2">
        <dbReference type="Rhea" id="RHEA:48433"/>
    </physiologicalReaction>
</comment>
<evidence type="ECO:0000256" key="1">
    <source>
        <dbReference type="ARBA" id="ARBA00011961"/>
    </source>
</evidence>
<protein>
    <recommendedName>
        <fullName evidence="1">protein-ribulosamine 3-kinase</fullName>
        <ecNumber evidence="1">2.7.1.172</ecNumber>
    </recommendedName>
</protein>
<dbReference type="eggNOG" id="KOG3021">
    <property type="taxonomic scope" value="Eukaryota"/>
</dbReference>
<dbReference type="Gene3D" id="3.90.1200.10">
    <property type="match status" value="1"/>
</dbReference>
<dbReference type="GeneID" id="10546084"/>
<dbReference type="PANTHER" id="PTHR12149">
    <property type="entry name" value="FRUCTOSAMINE 3 KINASE-RELATED PROTEIN"/>
    <property type="match status" value="1"/>
</dbReference>
<organism evidence="3 4">
    <name type="scientific">Puccinia graminis f. sp. tritici (strain CRL 75-36-700-3 / race SCCL)</name>
    <name type="common">Black stem rust fungus</name>
    <dbReference type="NCBI Taxonomy" id="418459"/>
    <lineage>
        <taxon>Eukaryota</taxon>
        <taxon>Fungi</taxon>
        <taxon>Dikarya</taxon>
        <taxon>Basidiomycota</taxon>
        <taxon>Pucciniomycotina</taxon>
        <taxon>Pucciniomycetes</taxon>
        <taxon>Pucciniales</taxon>
        <taxon>Pucciniaceae</taxon>
        <taxon>Puccinia</taxon>
    </lineage>
</organism>
<reference key="1">
    <citation type="submission" date="2007-01" db="EMBL/GenBank/DDBJ databases">
        <title>The Genome Sequence of Puccinia graminis f. sp. tritici Strain CRL 75-36-700-3.</title>
        <authorList>
            <consortium name="The Broad Institute Genome Sequencing Platform"/>
            <person name="Birren B."/>
            <person name="Lander E."/>
            <person name="Galagan J."/>
            <person name="Nusbaum C."/>
            <person name="Devon K."/>
            <person name="Cuomo C."/>
            <person name="Jaffe D."/>
            <person name="Butler J."/>
            <person name="Alvarez P."/>
            <person name="Gnerre S."/>
            <person name="Grabherr M."/>
            <person name="Mauceli E."/>
            <person name="Brockman W."/>
            <person name="Young S."/>
            <person name="LaButti K."/>
            <person name="Sykes S."/>
            <person name="DeCaprio D."/>
            <person name="Crawford M."/>
            <person name="Koehrsen M."/>
            <person name="Engels R."/>
            <person name="Montgomery P."/>
            <person name="Pearson M."/>
            <person name="Howarth C."/>
            <person name="Larson L."/>
            <person name="White J."/>
            <person name="Zeng Q."/>
            <person name="Kodira C."/>
            <person name="Yandava C."/>
            <person name="Alvarado L."/>
            <person name="O'Leary S."/>
            <person name="Szabo L."/>
            <person name="Dean R."/>
            <person name="Schein J."/>
        </authorList>
    </citation>
    <scope>NUCLEOTIDE SEQUENCE</scope>
    <source>
        <strain>CRL 75-36-700-3</strain>
    </source>
</reference>
<dbReference type="STRING" id="418459.E3L0Q2"/>
<dbReference type="FunFam" id="3.90.1200.10:FF:000018">
    <property type="entry name" value="Fructosamine-3-kinase, putative"/>
    <property type="match status" value="1"/>
</dbReference>
<dbReference type="Pfam" id="PF03881">
    <property type="entry name" value="Fructosamin_kin"/>
    <property type="match status" value="1"/>
</dbReference>
<proteinExistence type="predicted"/>
<dbReference type="InterPro" id="IPR016477">
    <property type="entry name" value="Fructo-/Ketosamine-3-kinase"/>
</dbReference>
<dbReference type="EC" id="2.7.1.172" evidence="1"/>
<reference evidence="4" key="2">
    <citation type="journal article" date="2011" name="Proc. Natl. Acad. Sci. U.S.A.">
        <title>Obligate biotrophy features unraveled by the genomic analysis of rust fungi.</title>
        <authorList>
            <person name="Duplessis S."/>
            <person name="Cuomo C.A."/>
            <person name="Lin Y.-C."/>
            <person name="Aerts A."/>
            <person name="Tisserant E."/>
            <person name="Veneault-Fourrey C."/>
            <person name="Joly D.L."/>
            <person name="Hacquard S."/>
            <person name="Amselem J."/>
            <person name="Cantarel B.L."/>
            <person name="Chiu R."/>
            <person name="Coutinho P.M."/>
            <person name="Feau N."/>
            <person name="Field M."/>
            <person name="Frey P."/>
            <person name="Gelhaye E."/>
            <person name="Goldberg J."/>
            <person name="Grabherr M.G."/>
            <person name="Kodira C.D."/>
            <person name="Kohler A."/>
            <person name="Kuees U."/>
            <person name="Lindquist E.A."/>
            <person name="Lucas S.M."/>
            <person name="Mago R."/>
            <person name="Mauceli E."/>
            <person name="Morin E."/>
            <person name="Murat C."/>
            <person name="Pangilinan J.L."/>
            <person name="Park R."/>
            <person name="Pearson M."/>
            <person name="Quesneville H."/>
            <person name="Rouhier N."/>
            <person name="Sakthikumar S."/>
            <person name="Salamov A.A."/>
            <person name="Schmutz J."/>
            <person name="Selles B."/>
            <person name="Shapiro H."/>
            <person name="Tanguay P."/>
            <person name="Tuskan G.A."/>
            <person name="Henrissat B."/>
            <person name="Van de Peer Y."/>
            <person name="Rouze P."/>
            <person name="Ellis J.G."/>
            <person name="Dodds P.N."/>
            <person name="Schein J.E."/>
            <person name="Zhong S."/>
            <person name="Hamelin R.C."/>
            <person name="Grigoriev I.V."/>
            <person name="Szabo L.J."/>
            <person name="Martin F."/>
        </authorList>
    </citation>
    <scope>NUCLEOTIDE SEQUENCE [LARGE SCALE GENOMIC DNA]</scope>
    <source>
        <strain evidence="4">CRL 75-36-700-3 / race SCCL</strain>
    </source>
</reference>
<dbReference type="OrthoDB" id="5772781at2759"/>
<dbReference type="EMBL" id="DS178329">
    <property type="protein sequence ID" value="EFP90106.2"/>
    <property type="molecule type" value="Genomic_DNA"/>
</dbReference>
<dbReference type="AlphaFoldDB" id="E3L0Q2"/>
<dbReference type="VEuPathDB" id="FungiDB:PGTG_15954"/>
<sequence length="333" mass="38055">MTQTQLPSCIVHAFRQLKIPTEGLVQASPEKITDTTQGLSYFVKTTSSLDVVTRFRESILFIFVSCIQHEPIYCDSSPGTHLIQGEAESLRALRAASPAGFVPNPLGIFIQEGKTVMISEYFDLSHMDSKLERSLARQLARMHDPTNPASQAPNGMYGFDVPTHCGETEQDNTWEKDWMVFFRDRRIKSLVDRIGDEDIKQLGKTLCDEVIPFLLTDFHPAPVPVIIHGDLWSGNISVNRQTGEPVLFDPSSYYGHSEVELGIMKMFGGRTNAFFEEYHKHRHRSEPHHEERIRLYELYHHLNHTLIFGGGYRHGAIKIMNELIKFMRKETHS</sequence>
<evidence type="ECO:0000313" key="3">
    <source>
        <dbReference type="EMBL" id="EFP90106.2"/>
    </source>
</evidence>
<name>E3L0Q2_PUCGT</name>
<evidence type="ECO:0000256" key="2">
    <source>
        <dbReference type="ARBA" id="ARBA00048655"/>
    </source>
</evidence>
<dbReference type="InParanoid" id="E3L0Q2"/>
<dbReference type="HOGENOM" id="CLU_036517_0_3_1"/>
<dbReference type="GO" id="GO:0102193">
    <property type="term" value="F:protein-ribulosamine 3-kinase activity"/>
    <property type="evidence" value="ECO:0007669"/>
    <property type="project" value="UniProtKB-EC"/>
</dbReference>